<accession>A0A1H8RW58</accession>
<evidence type="ECO:0000256" key="1">
    <source>
        <dbReference type="SAM" id="Phobius"/>
    </source>
</evidence>
<dbReference type="EMBL" id="FOEG01000002">
    <property type="protein sequence ID" value="SEO70592.1"/>
    <property type="molecule type" value="Genomic_DNA"/>
</dbReference>
<keyword evidence="1" id="KW-0812">Transmembrane</keyword>
<feature type="transmembrane region" description="Helical" evidence="1">
    <location>
        <begin position="20"/>
        <end position="39"/>
    </location>
</feature>
<evidence type="ECO:0000313" key="2">
    <source>
        <dbReference type="EMBL" id="SEO70592.1"/>
    </source>
</evidence>
<dbReference type="AlphaFoldDB" id="A0A1H8RW58"/>
<dbReference type="STRING" id="406100.SAMN04488052_102297"/>
<keyword evidence="1" id="KW-0472">Membrane</keyword>
<gene>
    <name evidence="2" type="ORF">SAMN04488052_102297</name>
</gene>
<proteinExistence type="predicted"/>
<organism evidence="2 3">
    <name type="scientific">Aquisalimonas asiatica</name>
    <dbReference type="NCBI Taxonomy" id="406100"/>
    <lineage>
        <taxon>Bacteria</taxon>
        <taxon>Pseudomonadati</taxon>
        <taxon>Pseudomonadota</taxon>
        <taxon>Gammaproteobacteria</taxon>
        <taxon>Chromatiales</taxon>
        <taxon>Ectothiorhodospiraceae</taxon>
        <taxon>Aquisalimonas</taxon>
    </lineage>
</organism>
<reference evidence="2 3" key="1">
    <citation type="submission" date="2016-10" db="EMBL/GenBank/DDBJ databases">
        <authorList>
            <person name="de Groot N.N."/>
        </authorList>
    </citation>
    <scope>NUCLEOTIDE SEQUENCE [LARGE SCALE GENOMIC DNA]</scope>
    <source>
        <strain evidence="2 3">CGMCC 1.6291</strain>
    </source>
</reference>
<dbReference type="Proteomes" id="UP000199657">
    <property type="component" value="Unassembled WGS sequence"/>
</dbReference>
<evidence type="ECO:0000313" key="3">
    <source>
        <dbReference type="Proteomes" id="UP000199657"/>
    </source>
</evidence>
<keyword evidence="3" id="KW-1185">Reference proteome</keyword>
<keyword evidence="1" id="KW-1133">Transmembrane helix</keyword>
<sequence>MGTRAGKSGIGNTTRRNERLVALFVLAVLLFNYPILSLFAGDRLVFGLPLLYVYLFVAWGVVIGLTGWILRRRH</sequence>
<name>A0A1H8RW58_9GAMM</name>
<dbReference type="RefSeq" id="WP_091640969.1">
    <property type="nucleotide sequence ID" value="NZ_FOEG01000002.1"/>
</dbReference>
<protein>
    <submittedName>
        <fullName evidence="2">Uncharacterized protein</fullName>
    </submittedName>
</protein>
<feature type="transmembrane region" description="Helical" evidence="1">
    <location>
        <begin position="51"/>
        <end position="70"/>
    </location>
</feature>
<dbReference type="OrthoDB" id="6174279at2"/>